<feature type="domain" description="RNase H type-1" evidence="1">
    <location>
        <begin position="143"/>
        <end position="229"/>
    </location>
</feature>
<dbReference type="InterPro" id="IPR044730">
    <property type="entry name" value="RNase_H-like_dom_plant"/>
</dbReference>
<dbReference type="EnsemblPlants" id="AUR62033771-RA">
    <property type="protein sequence ID" value="AUR62033771-RA:cds"/>
    <property type="gene ID" value="AUR62033771"/>
</dbReference>
<protein>
    <recommendedName>
        <fullName evidence="1">RNase H type-1 domain-containing protein</fullName>
    </recommendedName>
</protein>
<evidence type="ECO:0000259" key="1">
    <source>
        <dbReference type="Pfam" id="PF13456"/>
    </source>
</evidence>
<dbReference type="Gramene" id="AUR62033771-RA">
    <property type="protein sequence ID" value="AUR62033771-RA:cds"/>
    <property type="gene ID" value="AUR62033771"/>
</dbReference>
<accession>A0A803MR70</accession>
<dbReference type="GO" id="GO:0004523">
    <property type="term" value="F:RNA-DNA hybrid ribonuclease activity"/>
    <property type="evidence" value="ECO:0007669"/>
    <property type="project" value="InterPro"/>
</dbReference>
<dbReference type="Gene3D" id="3.30.420.10">
    <property type="entry name" value="Ribonuclease H-like superfamily/Ribonuclease H"/>
    <property type="match status" value="1"/>
</dbReference>
<dbReference type="GO" id="GO:0003676">
    <property type="term" value="F:nucleic acid binding"/>
    <property type="evidence" value="ECO:0007669"/>
    <property type="project" value="InterPro"/>
</dbReference>
<dbReference type="InterPro" id="IPR036397">
    <property type="entry name" value="RNaseH_sf"/>
</dbReference>
<dbReference type="SUPFAM" id="SSF53098">
    <property type="entry name" value="Ribonuclease H-like"/>
    <property type="match status" value="1"/>
</dbReference>
<sequence length="262" mass="30418">METCCQWTARYAWDNCQIPNCKKLTGSISLQEWIRSHILLFYSQDGIRSHRIQALVATLWDIWVTSNKRIFQEENGYLRCYFRHIRESFLVLHDFSKPDTRPQDPVSATDLSCVPPPSFLQASLRRLEYALFNDSLPLSTIRVDGSWHKQSKHYGIGWSIELQNMVEKEVGGRSRIASSALLTEFWACLYALRWALDNGYRSIKVLTYSALLVTALRKRRPSDIQLLWTLKEIVKGNAFQHSIILKVDRTQVALPRRIANQC</sequence>
<dbReference type="Pfam" id="PF13456">
    <property type="entry name" value="RVT_3"/>
    <property type="match status" value="1"/>
</dbReference>
<dbReference type="Proteomes" id="UP000596660">
    <property type="component" value="Unplaced"/>
</dbReference>
<name>A0A803MR70_CHEQI</name>
<reference evidence="2" key="1">
    <citation type="journal article" date="2017" name="Nature">
        <title>The genome of Chenopodium quinoa.</title>
        <authorList>
            <person name="Jarvis D.E."/>
            <person name="Ho Y.S."/>
            <person name="Lightfoot D.J."/>
            <person name="Schmoeckel S.M."/>
            <person name="Li B."/>
            <person name="Borm T.J.A."/>
            <person name="Ohyanagi H."/>
            <person name="Mineta K."/>
            <person name="Michell C.T."/>
            <person name="Saber N."/>
            <person name="Kharbatia N.M."/>
            <person name="Rupper R.R."/>
            <person name="Sharp A.R."/>
            <person name="Dally N."/>
            <person name="Boughton B.A."/>
            <person name="Woo Y.H."/>
            <person name="Gao G."/>
            <person name="Schijlen E.G.W.M."/>
            <person name="Guo X."/>
            <person name="Momin A.A."/>
            <person name="Negrao S."/>
            <person name="Al-Babili S."/>
            <person name="Gehring C."/>
            <person name="Roessner U."/>
            <person name="Jung C."/>
            <person name="Murphy K."/>
            <person name="Arold S.T."/>
            <person name="Gojobori T."/>
            <person name="van der Linden C.G."/>
            <person name="van Loo E.N."/>
            <person name="Jellen E.N."/>
            <person name="Maughan P.J."/>
            <person name="Tester M."/>
        </authorList>
    </citation>
    <scope>NUCLEOTIDE SEQUENCE [LARGE SCALE GENOMIC DNA]</scope>
    <source>
        <strain evidence="2">cv. PI 614886</strain>
    </source>
</reference>
<dbReference type="CDD" id="cd06222">
    <property type="entry name" value="RNase_H_like"/>
    <property type="match status" value="1"/>
</dbReference>
<dbReference type="InterPro" id="IPR012337">
    <property type="entry name" value="RNaseH-like_sf"/>
</dbReference>
<evidence type="ECO:0000313" key="2">
    <source>
        <dbReference type="EnsemblPlants" id="AUR62033771-RA:cds"/>
    </source>
</evidence>
<dbReference type="InterPro" id="IPR002156">
    <property type="entry name" value="RNaseH_domain"/>
</dbReference>
<keyword evidence="3" id="KW-1185">Reference proteome</keyword>
<proteinExistence type="predicted"/>
<organism evidence="2 3">
    <name type="scientific">Chenopodium quinoa</name>
    <name type="common">Quinoa</name>
    <dbReference type="NCBI Taxonomy" id="63459"/>
    <lineage>
        <taxon>Eukaryota</taxon>
        <taxon>Viridiplantae</taxon>
        <taxon>Streptophyta</taxon>
        <taxon>Embryophyta</taxon>
        <taxon>Tracheophyta</taxon>
        <taxon>Spermatophyta</taxon>
        <taxon>Magnoliopsida</taxon>
        <taxon>eudicotyledons</taxon>
        <taxon>Gunneridae</taxon>
        <taxon>Pentapetalae</taxon>
        <taxon>Caryophyllales</taxon>
        <taxon>Chenopodiaceae</taxon>
        <taxon>Chenopodioideae</taxon>
        <taxon>Atripliceae</taxon>
        <taxon>Chenopodium</taxon>
    </lineage>
</organism>
<evidence type="ECO:0000313" key="3">
    <source>
        <dbReference type="Proteomes" id="UP000596660"/>
    </source>
</evidence>
<dbReference type="AlphaFoldDB" id="A0A803MR70"/>
<reference evidence="2" key="2">
    <citation type="submission" date="2021-03" db="UniProtKB">
        <authorList>
            <consortium name="EnsemblPlants"/>
        </authorList>
    </citation>
    <scope>IDENTIFICATION</scope>
</reference>